<protein>
    <submittedName>
        <fullName evidence="1">Uncharacterized protein</fullName>
    </submittedName>
</protein>
<evidence type="ECO:0000313" key="1">
    <source>
        <dbReference type="EMBL" id="MCI19978.1"/>
    </source>
</evidence>
<reference evidence="1 2" key="1">
    <citation type="journal article" date="2018" name="Front. Plant Sci.">
        <title>Red Clover (Trifolium pratense) and Zigzag Clover (T. medium) - A Picture of Genomic Similarities and Differences.</title>
        <authorList>
            <person name="Dluhosova J."/>
            <person name="Istvanek J."/>
            <person name="Nedelnik J."/>
            <person name="Repkova J."/>
        </authorList>
    </citation>
    <scope>NUCLEOTIDE SEQUENCE [LARGE SCALE GENOMIC DNA]</scope>
    <source>
        <strain evidence="2">cv. 10/8</strain>
        <tissue evidence="1">Leaf</tissue>
    </source>
</reference>
<dbReference type="Proteomes" id="UP000265520">
    <property type="component" value="Unassembled WGS sequence"/>
</dbReference>
<dbReference type="AlphaFoldDB" id="A0A392Q760"/>
<comment type="caution">
    <text evidence="1">The sequence shown here is derived from an EMBL/GenBank/DDBJ whole genome shotgun (WGS) entry which is preliminary data.</text>
</comment>
<evidence type="ECO:0000313" key="2">
    <source>
        <dbReference type="Proteomes" id="UP000265520"/>
    </source>
</evidence>
<feature type="non-terminal residue" evidence="1">
    <location>
        <position position="35"/>
    </location>
</feature>
<dbReference type="EMBL" id="LXQA010117504">
    <property type="protein sequence ID" value="MCI19978.1"/>
    <property type="molecule type" value="Genomic_DNA"/>
</dbReference>
<keyword evidence="2" id="KW-1185">Reference proteome</keyword>
<proteinExistence type="predicted"/>
<accession>A0A392Q760</accession>
<organism evidence="1 2">
    <name type="scientific">Trifolium medium</name>
    <dbReference type="NCBI Taxonomy" id="97028"/>
    <lineage>
        <taxon>Eukaryota</taxon>
        <taxon>Viridiplantae</taxon>
        <taxon>Streptophyta</taxon>
        <taxon>Embryophyta</taxon>
        <taxon>Tracheophyta</taxon>
        <taxon>Spermatophyta</taxon>
        <taxon>Magnoliopsida</taxon>
        <taxon>eudicotyledons</taxon>
        <taxon>Gunneridae</taxon>
        <taxon>Pentapetalae</taxon>
        <taxon>rosids</taxon>
        <taxon>fabids</taxon>
        <taxon>Fabales</taxon>
        <taxon>Fabaceae</taxon>
        <taxon>Papilionoideae</taxon>
        <taxon>50 kb inversion clade</taxon>
        <taxon>NPAAA clade</taxon>
        <taxon>Hologalegina</taxon>
        <taxon>IRL clade</taxon>
        <taxon>Trifolieae</taxon>
        <taxon>Trifolium</taxon>
    </lineage>
</organism>
<name>A0A392Q760_9FABA</name>
<sequence>MPSALVAVAEGGNQTATNEDPLIKVMIRAKEVAFK</sequence>